<accession>B9L8R1</accession>
<dbReference type="HOGENOM" id="CLU_3082166_0_0_7"/>
<sequence>MKKYKNLQTKFIQQLVQILDIAKKLKSTNGKHPTGKCAFFNAFFSLKFAVVS</sequence>
<keyword evidence="2" id="KW-1185">Reference proteome</keyword>
<evidence type="ECO:0000313" key="2">
    <source>
        <dbReference type="Proteomes" id="UP000000448"/>
    </source>
</evidence>
<dbReference type="STRING" id="598659.NAMH_0603"/>
<evidence type="ECO:0000313" key="1">
    <source>
        <dbReference type="EMBL" id="ACM92544.1"/>
    </source>
</evidence>
<dbReference type="EMBL" id="CP001279">
    <property type="protein sequence ID" value="ACM92544.1"/>
    <property type="molecule type" value="Genomic_DNA"/>
</dbReference>
<reference evidence="1 2" key="1">
    <citation type="journal article" date="2009" name="PLoS Genet.">
        <title>Adaptations to submarine hydrothermal environments exemplified by the genome of Nautilia profundicola.</title>
        <authorList>
            <person name="Campbell B.J."/>
            <person name="Smith J.L."/>
            <person name="Hanson T.E."/>
            <person name="Klotz M.G."/>
            <person name="Stein L.Y."/>
            <person name="Lee C.K."/>
            <person name="Wu D."/>
            <person name="Robinson J.M."/>
            <person name="Khouri H.M."/>
            <person name="Eisen J.A."/>
            <person name="Cary S.C."/>
        </authorList>
    </citation>
    <scope>NUCLEOTIDE SEQUENCE [LARGE SCALE GENOMIC DNA]</scope>
    <source>
        <strain evidence="2">ATCC BAA-1463 / DSM 18972 / AmH</strain>
    </source>
</reference>
<gene>
    <name evidence="1" type="ordered locus">NAMH_0603</name>
</gene>
<name>B9L8R1_NAUPA</name>
<organism evidence="1 2">
    <name type="scientific">Nautilia profundicola (strain ATCC BAA-1463 / DSM 18972 / AmH)</name>
    <dbReference type="NCBI Taxonomy" id="598659"/>
    <lineage>
        <taxon>Bacteria</taxon>
        <taxon>Pseudomonadati</taxon>
        <taxon>Campylobacterota</taxon>
        <taxon>Epsilonproteobacteria</taxon>
        <taxon>Nautiliales</taxon>
        <taxon>Nautiliaceae</taxon>
        <taxon>Nautilia</taxon>
    </lineage>
</organism>
<proteinExistence type="predicted"/>
<dbReference type="KEGG" id="nam:NAMH_0603"/>
<dbReference type="AlphaFoldDB" id="B9L8R1"/>
<dbReference type="Proteomes" id="UP000000448">
    <property type="component" value="Chromosome"/>
</dbReference>
<protein>
    <submittedName>
        <fullName evidence="1">Uncharacterized protein</fullName>
    </submittedName>
</protein>